<dbReference type="Pfam" id="PF03175">
    <property type="entry name" value="DNA_pol_B_2"/>
    <property type="match status" value="1"/>
</dbReference>
<comment type="catalytic activity">
    <reaction evidence="8">
        <text>DNA(n) + a 2'-deoxyribonucleoside 5'-triphosphate = DNA(n+1) + diphosphate</text>
        <dbReference type="Rhea" id="RHEA:22508"/>
        <dbReference type="Rhea" id="RHEA-COMP:17339"/>
        <dbReference type="Rhea" id="RHEA-COMP:17340"/>
        <dbReference type="ChEBI" id="CHEBI:33019"/>
        <dbReference type="ChEBI" id="CHEBI:61560"/>
        <dbReference type="ChEBI" id="CHEBI:173112"/>
        <dbReference type="EC" id="2.7.7.7"/>
    </reaction>
</comment>
<dbReference type="Proteomes" id="UP000770661">
    <property type="component" value="Unassembled WGS sequence"/>
</dbReference>
<dbReference type="Pfam" id="PF00098">
    <property type="entry name" value="zf-CCHC"/>
    <property type="match status" value="2"/>
</dbReference>
<name>A0A8J5CJW5_CHIOP</name>
<comment type="similarity">
    <text evidence="1">Belongs to the DNA polymerase type-B family.</text>
</comment>
<keyword evidence="4" id="KW-0548">Nucleotidyltransferase</keyword>
<dbReference type="GO" id="GO:0006260">
    <property type="term" value="P:DNA replication"/>
    <property type="evidence" value="ECO:0007669"/>
    <property type="project" value="UniProtKB-KW"/>
</dbReference>
<keyword evidence="3" id="KW-0808">Transferase</keyword>
<feature type="domain" description="CCHC-type" evidence="10">
    <location>
        <begin position="570"/>
        <end position="585"/>
    </location>
</feature>
<evidence type="ECO:0000256" key="9">
    <source>
        <dbReference type="PROSITE-ProRule" id="PRU00047"/>
    </source>
</evidence>
<dbReference type="PANTHER" id="PTHR31511">
    <property type="entry name" value="PROTEIN CBG23764"/>
    <property type="match status" value="1"/>
</dbReference>
<dbReference type="SUPFAM" id="SSF56672">
    <property type="entry name" value="DNA/RNA polymerases"/>
    <property type="match status" value="1"/>
</dbReference>
<evidence type="ECO:0000256" key="3">
    <source>
        <dbReference type="ARBA" id="ARBA00022679"/>
    </source>
</evidence>
<dbReference type="Gene3D" id="4.10.60.10">
    <property type="entry name" value="Zinc finger, CCHC-type"/>
    <property type="match status" value="1"/>
</dbReference>
<evidence type="ECO:0000259" key="10">
    <source>
        <dbReference type="PROSITE" id="PS50158"/>
    </source>
</evidence>
<sequence length="603" mass="66352">MAALSGKTNMITEGGLHFLRVDLGDIRFLDARALLGGGSLSQLAQEHLDAGESLPVTRVLISHFPSLAHELLLNGKQCFPYEFASSFDKLTCPRLPPIEQFYSTLKKCGVTQPEYDHAQAVWEALSCQTLNDYMLAYLTVDLGLLVDVMENWRRVLHDIYGLDMTHYVSLPGYAFDSFLKSTEAKIEQPSDPALYNLIRSNVRGGFTTVVQPQVVANNRHVNPDFNPESEIPRHIVYLDKNSLYPGAMCKPLPERDFKKLTPGEREEWLMSHNIETIDADGSVGYWIQCDLSPIDPELARMTDEFPLHIHHMDIDTEQHLSQYSDKLIRGEGGDERSFYLAEVVFVCAVELLVDGECACSESKRFDGALHAVGEWLEKLELVCRLRGITELHTVVPLRLTAGAFSVYQQLNSADKNDFSKIKAALISAFAAFKFVAYEQFVTRRLQDSESVDVYLADLRRLAALFGGIPDNGLICAFVAGLPSSVSHILRAGSRLEDLDITQVLSRARAVLVEGVAGAGTTTPLDGSGRSHRTTPASTSVVCHVCNQPNHYARDCLAGCGGRRGSRSNVRCFSCRQLGHIASSCPGNGTGEVALAPASSPDCL</sequence>
<evidence type="ECO:0000256" key="5">
    <source>
        <dbReference type="ARBA" id="ARBA00022705"/>
    </source>
</evidence>
<dbReference type="EC" id="2.7.7.7" evidence="2"/>
<evidence type="ECO:0000256" key="1">
    <source>
        <dbReference type="ARBA" id="ARBA00005755"/>
    </source>
</evidence>
<dbReference type="GO" id="GO:0003677">
    <property type="term" value="F:DNA binding"/>
    <property type="evidence" value="ECO:0007669"/>
    <property type="project" value="UniProtKB-KW"/>
</dbReference>
<feature type="domain" description="CCHC-type" evidence="10">
    <location>
        <begin position="542"/>
        <end position="555"/>
    </location>
</feature>
<dbReference type="SMART" id="SM00343">
    <property type="entry name" value="ZnF_C2HC"/>
    <property type="match status" value="2"/>
</dbReference>
<evidence type="ECO:0000256" key="4">
    <source>
        <dbReference type="ARBA" id="ARBA00022695"/>
    </source>
</evidence>
<organism evidence="11 12">
    <name type="scientific">Chionoecetes opilio</name>
    <name type="common">Atlantic snow crab</name>
    <name type="synonym">Cancer opilio</name>
    <dbReference type="NCBI Taxonomy" id="41210"/>
    <lineage>
        <taxon>Eukaryota</taxon>
        <taxon>Metazoa</taxon>
        <taxon>Ecdysozoa</taxon>
        <taxon>Arthropoda</taxon>
        <taxon>Crustacea</taxon>
        <taxon>Multicrustacea</taxon>
        <taxon>Malacostraca</taxon>
        <taxon>Eumalacostraca</taxon>
        <taxon>Eucarida</taxon>
        <taxon>Decapoda</taxon>
        <taxon>Pleocyemata</taxon>
        <taxon>Brachyura</taxon>
        <taxon>Eubrachyura</taxon>
        <taxon>Majoidea</taxon>
        <taxon>Majidae</taxon>
        <taxon>Chionoecetes</taxon>
    </lineage>
</organism>
<keyword evidence="12" id="KW-1185">Reference proteome</keyword>
<comment type="caution">
    <text evidence="11">The sequence shown here is derived from an EMBL/GenBank/DDBJ whole genome shotgun (WGS) entry which is preliminary data.</text>
</comment>
<dbReference type="GO" id="GO:0000166">
    <property type="term" value="F:nucleotide binding"/>
    <property type="evidence" value="ECO:0007669"/>
    <property type="project" value="InterPro"/>
</dbReference>
<evidence type="ECO:0000313" key="12">
    <source>
        <dbReference type="Proteomes" id="UP000770661"/>
    </source>
</evidence>
<dbReference type="GO" id="GO:0003887">
    <property type="term" value="F:DNA-directed DNA polymerase activity"/>
    <property type="evidence" value="ECO:0007669"/>
    <property type="project" value="UniProtKB-KW"/>
</dbReference>
<evidence type="ECO:0000256" key="2">
    <source>
        <dbReference type="ARBA" id="ARBA00012417"/>
    </source>
</evidence>
<gene>
    <name evidence="11" type="ORF">GWK47_042287</name>
</gene>
<dbReference type="OrthoDB" id="3863715at2759"/>
<evidence type="ECO:0000313" key="11">
    <source>
        <dbReference type="EMBL" id="KAG0723648.1"/>
    </source>
</evidence>
<protein>
    <recommendedName>
        <fullName evidence="2">DNA-directed DNA polymerase</fullName>
        <ecNumber evidence="2">2.7.7.7</ecNumber>
    </recommendedName>
</protein>
<dbReference type="InterPro" id="IPR001878">
    <property type="entry name" value="Znf_CCHC"/>
</dbReference>
<dbReference type="EMBL" id="JACEEZ010007986">
    <property type="protein sequence ID" value="KAG0723648.1"/>
    <property type="molecule type" value="Genomic_DNA"/>
</dbReference>
<evidence type="ECO:0000256" key="8">
    <source>
        <dbReference type="ARBA" id="ARBA00049244"/>
    </source>
</evidence>
<dbReference type="PROSITE" id="PS50158">
    <property type="entry name" value="ZF_CCHC"/>
    <property type="match status" value="2"/>
</dbReference>
<dbReference type="InterPro" id="IPR004868">
    <property type="entry name" value="DNA-dir_DNA_pol_B_mt/vir"/>
</dbReference>
<dbReference type="GO" id="GO:0008270">
    <property type="term" value="F:zinc ion binding"/>
    <property type="evidence" value="ECO:0007669"/>
    <property type="project" value="UniProtKB-KW"/>
</dbReference>
<reference evidence="11" key="1">
    <citation type="submission" date="2020-07" db="EMBL/GenBank/DDBJ databases">
        <title>The High-quality genome of the commercially important snow crab, Chionoecetes opilio.</title>
        <authorList>
            <person name="Jeong J.-H."/>
            <person name="Ryu S."/>
        </authorList>
    </citation>
    <scope>NUCLEOTIDE SEQUENCE</scope>
    <source>
        <strain evidence="11">MADBK_172401_WGS</strain>
        <tissue evidence="11">Digestive gland</tissue>
    </source>
</reference>
<keyword evidence="5" id="KW-0235">DNA replication</keyword>
<evidence type="ECO:0000256" key="6">
    <source>
        <dbReference type="ARBA" id="ARBA00022932"/>
    </source>
</evidence>
<keyword evidence="7" id="KW-0238">DNA-binding</keyword>
<dbReference type="SUPFAM" id="SSF57756">
    <property type="entry name" value="Retrovirus zinc finger-like domains"/>
    <property type="match status" value="1"/>
</dbReference>
<keyword evidence="9" id="KW-0863">Zinc-finger</keyword>
<keyword evidence="6" id="KW-0239">DNA-directed DNA polymerase</keyword>
<accession>A0A8J5CJW5</accession>
<keyword evidence="9" id="KW-0862">Zinc</keyword>
<keyword evidence="9" id="KW-0479">Metal-binding</keyword>
<dbReference type="InterPro" id="IPR043502">
    <property type="entry name" value="DNA/RNA_pol_sf"/>
</dbReference>
<dbReference type="AlphaFoldDB" id="A0A8J5CJW5"/>
<evidence type="ECO:0000256" key="7">
    <source>
        <dbReference type="ARBA" id="ARBA00023125"/>
    </source>
</evidence>
<dbReference type="InterPro" id="IPR036875">
    <property type="entry name" value="Znf_CCHC_sf"/>
</dbReference>
<dbReference type="PANTHER" id="PTHR31511:SF12">
    <property type="entry name" value="RHO TERMINATION FACTOR N-TERMINAL DOMAIN-CONTAINING PROTEIN"/>
    <property type="match status" value="1"/>
</dbReference>
<proteinExistence type="inferred from homology"/>